<dbReference type="EMBL" id="KZ772744">
    <property type="protein sequence ID" value="PTQ35347.1"/>
    <property type="molecule type" value="Genomic_DNA"/>
</dbReference>
<accession>A0A2R6WNC2</accession>
<dbReference type="InterPro" id="IPR012334">
    <property type="entry name" value="Pectin_lyas_fold"/>
</dbReference>
<evidence type="ECO:0000256" key="12">
    <source>
        <dbReference type="RuleBase" id="RU000589"/>
    </source>
</evidence>
<evidence type="ECO:0000256" key="5">
    <source>
        <dbReference type="ARBA" id="ARBA00013229"/>
    </source>
</evidence>
<comment type="catalytic activity">
    <reaction evidence="10 12">
        <text>[(1-&gt;4)-alpha-D-galacturonosyl methyl ester](n) + n H2O = [(1-&gt;4)-alpha-D-galacturonosyl](n) + n methanol + n H(+)</text>
        <dbReference type="Rhea" id="RHEA:22380"/>
        <dbReference type="Rhea" id="RHEA-COMP:14570"/>
        <dbReference type="Rhea" id="RHEA-COMP:14573"/>
        <dbReference type="ChEBI" id="CHEBI:15377"/>
        <dbReference type="ChEBI" id="CHEBI:15378"/>
        <dbReference type="ChEBI" id="CHEBI:17790"/>
        <dbReference type="ChEBI" id="CHEBI:140522"/>
        <dbReference type="ChEBI" id="CHEBI:140523"/>
        <dbReference type="EC" id="3.1.1.11"/>
    </reaction>
</comment>
<evidence type="ECO:0000256" key="1">
    <source>
        <dbReference type="ARBA" id="ARBA00004196"/>
    </source>
</evidence>
<evidence type="ECO:0000256" key="11">
    <source>
        <dbReference type="PROSITE-ProRule" id="PRU10040"/>
    </source>
</evidence>
<dbReference type="PANTHER" id="PTHR31321:SF19">
    <property type="entry name" value="PECTINESTERASE 68-RELATED"/>
    <property type="match status" value="1"/>
</dbReference>
<dbReference type="InterPro" id="IPR033131">
    <property type="entry name" value="Pectinesterase_Asp_AS"/>
</dbReference>
<feature type="chain" id="PRO_5015215888" description="Pectinesterase" evidence="12">
    <location>
        <begin position="25"/>
        <end position="544"/>
    </location>
</feature>
<dbReference type="FunFam" id="2.160.20.10:FF:000008">
    <property type="entry name" value="Pectinesterase"/>
    <property type="match status" value="1"/>
</dbReference>
<comment type="subcellular location">
    <subcellularLocation>
        <location evidence="1">Cell envelope</location>
    </subcellularLocation>
    <subcellularLocation>
        <location evidence="2">Secreted</location>
    </subcellularLocation>
</comment>
<reference evidence="15" key="1">
    <citation type="journal article" date="2017" name="Cell">
        <title>Insights into land plant evolution garnered from the Marchantia polymorpha genome.</title>
        <authorList>
            <person name="Bowman J.L."/>
            <person name="Kohchi T."/>
            <person name="Yamato K.T."/>
            <person name="Jenkins J."/>
            <person name="Shu S."/>
            <person name="Ishizaki K."/>
            <person name="Yamaoka S."/>
            <person name="Nishihama R."/>
            <person name="Nakamura Y."/>
            <person name="Berger F."/>
            <person name="Adam C."/>
            <person name="Aki S.S."/>
            <person name="Althoff F."/>
            <person name="Araki T."/>
            <person name="Arteaga-Vazquez M.A."/>
            <person name="Balasubrmanian S."/>
            <person name="Barry K."/>
            <person name="Bauer D."/>
            <person name="Boehm C.R."/>
            <person name="Briginshaw L."/>
            <person name="Caballero-Perez J."/>
            <person name="Catarino B."/>
            <person name="Chen F."/>
            <person name="Chiyoda S."/>
            <person name="Chovatia M."/>
            <person name="Davies K.M."/>
            <person name="Delmans M."/>
            <person name="Demura T."/>
            <person name="Dierschke T."/>
            <person name="Dolan L."/>
            <person name="Dorantes-Acosta A.E."/>
            <person name="Eklund D.M."/>
            <person name="Florent S.N."/>
            <person name="Flores-Sandoval E."/>
            <person name="Fujiyama A."/>
            <person name="Fukuzawa H."/>
            <person name="Galik B."/>
            <person name="Grimanelli D."/>
            <person name="Grimwood J."/>
            <person name="Grossniklaus U."/>
            <person name="Hamada T."/>
            <person name="Haseloff J."/>
            <person name="Hetherington A.J."/>
            <person name="Higo A."/>
            <person name="Hirakawa Y."/>
            <person name="Hundley H.N."/>
            <person name="Ikeda Y."/>
            <person name="Inoue K."/>
            <person name="Inoue S.I."/>
            <person name="Ishida S."/>
            <person name="Jia Q."/>
            <person name="Kakita M."/>
            <person name="Kanazawa T."/>
            <person name="Kawai Y."/>
            <person name="Kawashima T."/>
            <person name="Kennedy M."/>
            <person name="Kinose K."/>
            <person name="Kinoshita T."/>
            <person name="Kohara Y."/>
            <person name="Koide E."/>
            <person name="Komatsu K."/>
            <person name="Kopischke S."/>
            <person name="Kubo M."/>
            <person name="Kyozuka J."/>
            <person name="Lagercrantz U."/>
            <person name="Lin S.S."/>
            <person name="Lindquist E."/>
            <person name="Lipzen A.M."/>
            <person name="Lu C.W."/>
            <person name="De Luna E."/>
            <person name="Martienssen R.A."/>
            <person name="Minamino N."/>
            <person name="Mizutani M."/>
            <person name="Mizutani M."/>
            <person name="Mochizuki N."/>
            <person name="Monte I."/>
            <person name="Mosher R."/>
            <person name="Nagasaki H."/>
            <person name="Nakagami H."/>
            <person name="Naramoto S."/>
            <person name="Nishitani K."/>
            <person name="Ohtani M."/>
            <person name="Okamoto T."/>
            <person name="Okumura M."/>
            <person name="Phillips J."/>
            <person name="Pollak B."/>
            <person name="Reinders A."/>
            <person name="Rovekamp M."/>
            <person name="Sano R."/>
            <person name="Sawa S."/>
            <person name="Schmid M.W."/>
            <person name="Shirakawa M."/>
            <person name="Solano R."/>
            <person name="Spunde A."/>
            <person name="Suetsugu N."/>
            <person name="Sugano S."/>
            <person name="Sugiyama A."/>
            <person name="Sun R."/>
            <person name="Suzuki Y."/>
            <person name="Takenaka M."/>
            <person name="Takezawa D."/>
            <person name="Tomogane H."/>
            <person name="Tsuzuki M."/>
            <person name="Ueda T."/>
            <person name="Umeda M."/>
            <person name="Ward J.M."/>
            <person name="Watanabe Y."/>
            <person name="Yazaki K."/>
            <person name="Yokoyama R."/>
            <person name="Yoshitake Y."/>
            <person name="Yotsui I."/>
            <person name="Zachgo S."/>
            <person name="Schmutz J."/>
        </authorList>
    </citation>
    <scope>NUCLEOTIDE SEQUENCE [LARGE SCALE GENOMIC DNA]</scope>
    <source>
        <strain evidence="15">Tak-1</strain>
    </source>
</reference>
<evidence type="ECO:0000313" key="15">
    <source>
        <dbReference type="Proteomes" id="UP000244005"/>
    </source>
</evidence>
<proteinExistence type="inferred from homology"/>
<dbReference type="Gene3D" id="2.160.20.10">
    <property type="entry name" value="Single-stranded right-handed beta-helix, Pectin lyase-like"/>
    <property type="match status" value="1"/>
</dbReference>
<evidence type="ECO:0000256" key="7">
    <source>
        <dbReference type="ARBA" id="ARBA00022729"/>
    </source>
</evidence>
<dbReference type="AlphaFoldDB" id="A0A2R6WNC2"/>
<evidence type="ECO:0000256" key="10">
    <source>
        <dbReference type="ARBA" id="ARBA00047928"/>
    </source>
</evidence>
<dbReference type="GO" id="GO:0045490">
    <property type="term" value="P:pectin catabolic process"/>
    <property type="evidence" value="ECO:0000318"/>
    <property type="project" value="GO_Central"/>
</dbReference>
<dbReference type="InterPro" id="IPR000070">
    <property type="entry name" value="Pectinesterase_cat"/>
</dbReference>
<feature type="active site" evidence="11">
    <location>
        <position position="387"/>
    </location>
</feature>
<dbReference type="GO" id="GO:0042545">
    <property type="term" value="P:cell wall modification"/>
    <property type="evidence" value="ECO:0007669"/>
    <property type="project" value="UniProtKB-UniRule"/>
</dbReference>
<evidence type="ECO:0000256" key="3">
    <source>
        <dbReference type="ARBA" id="ARBA00005184"/>
    </source>
</evidence>
<dbReference type="InterPro" id="IPR011050">
    <property type="entry name" value="Pectin_lyase_fold/virulence"/>
</dbReference>
<feature type="domain" description="Pectinesterase catalytic" evidence="13">
    <location>
        <begin position="221"/>
        <end position="512"/>
    </location>
</feature>
<evidence type="ECO:0000256" key="2">
    <source>
        <dbReference type="ARBA" id="ARBA00004613"/>
    </source>
</evidence>
<organism evidence="14 15">
    <name type="scientific">Marchantia polymorpha</name>
    <name type="common">Common liverwort</name>
    <name type="synonym">Marchantia aquatica</name>
    <dbReference type="NCBI Taxonomy" id="3197"/>
    <lineage>
        <taxon>Eukaryota</taxon>
        <taxon>Viridiplantae</taxon>
        <taxon>Streptophyta</taxon>
        <taxon>Embryophyta</taxon>
        <taxon>Marchantiophyta</taxon>
        <taxon>Marchantiopsida</taxon>
        <taxon>Marchantiidae</taxon>
        <taxon>Marchantiales</taxon>
        <taxon>Marchantiaceae</taxon>
        <taxon>Marchantia</taxon>
    </lineage>
</organism>
<dbReference type="GO" id="GO:0030599">
    <property type="term" value="F:pectinesterase activity"/>
    <property type="evidence" value="ECO:0000318"/>
    <property type="project" value="GO_Central"/>
</dbReference>
<dbReference type="SUPFAM" id="SSF51126">
    <property type="entry name" value="Pectin lyase-like"/>
    <property type="match status" value="1"/>
</dbReference>
<comment type="similarity">
    <text evidence="4">Belongs to the pectinesterase family.</text>
</comment>
<dbReference type="UniPathway" id="UPA00545">
    <property type="reaction ID" value="UER00823"/>
</dbReference>
<keyword evidence="9 12" id="KW-0063">Aspartyl esterase</keyword>
<gene>
    <name evidence="14" type="ORF">MARPO_0072s0087</name>
</gene>
<feature type="signal peptide" evidence="12">
    <location>
        <begin position="1"/>
        <end position="24"/>
    </location>
</feature>
<name>A0A2R6WNC2_MARPO</name>
<evidence type="ECO:0000256" key="8">
    <source>
        <dbReference type="ARBA" id="ARBA00022801"/>
    </source>
</evidence>
<keyword evidence="7 12" id="KW-0732">Signal</keyword>
<evidence type="ECO:0000259" key="13">
    <source>
        <dbReference type="Pfam" id="PF01095"/>
    </source>
</evidence>
<evidence type="ECO:0000256" key="9">
    <source>
        <dbReference type="ARBA" id="ARBA00023085"/>
    </source>
</evidence>
<keyword evidence="6" id="KW-0964">Secreted</keyword>
<evidence type="ECO:0000313" key="14">
    <source>
        <dbReference type="EMBL" id="PTQ35347.1"/>
    </source>
</evidence>
<dbReference type="OrthoDB" id="2019149at2759"/>
<dbReference type="Pfam" id="PF01095">
    <property type="entry name" value="Pectinesterase"/>
    <property type="match status" value="1"/>
</dbReference>
<dbReference type="Proteomes" id="UP000244005">
    <property type="component" value="Unassembled WGS sequence"/>
</dbReference>
<keyword evidence="8 12" id="KW-0378">Hydrolase</keyword>
<comment type="pathway">
    <text evidence="3 12">Glycan metabolism; pectin degradation; 2-dehydro-3-deoxy-D-gluconate from pectin: step 1/5.</text>
</comment>
<evidence type="ECO:0000256" key="4">
    <source>
        <dbReference type="ARBA" id="ARBA00008891"/>
    </source>
</evidence>
<dbReference type="Gramene" id="Mp2g22440.1">
    <property type="protein sequence ID" value="Mp2g22440.1.cds"/>
    <property type="gene ID" value="Mp2g22440"/>
</dbReference>
<dbReference type="PROSITE" id="PS00503">
    <property type="entry name" value="PECTINESTERASE_2"/>
    <property type="match status" value="1"/>
</dbReference>
<evidence type="ECO:0000256" key="6">
    <source>
        <dbReference type="ARBA" id="ARBA00022525"/>
    </source>
</evidence>
<keyword evidence="15" id="KW-1185">Reference proteome</keyword>
<dbReference type="GO" id="GO:0005576">
    <property type="term" value="C:extracellular region"/>
    <property type="evidence" value="ECO:0007669"/>
    <property type="project" value="UniProtKB-SubCell"/>
</dbReference>
<dbReference type="EC" id="3.1.1.11" evidence="5 12"/>
<dbReference type="PANTHER" id="PTHR31321">
    <property type="entry name" value="ACYL-COA THIOESTER HYDROLASE YBHC-RELATED"/>
    <property type="match status" value="1"/>
</dbReference>
<protein>
    <recommendedName>
        <fullName evidence="5 12">Pectinesterase</fullName>
        <ecNumber evidence="5 12">3.1.1.11</ecNumber>
    </recommendedName>
</protein>
<sequence>MDRALCFLLISVLALSLLVFHVHAIFNEHAPFHGHVDFQNGEEDFQAPTLSPRSTDSPNLEVANVEYASGDDGSEAFTFAAPKGRKLWKRNHRIRRGRRTAIYDILDSGKRFVTNKGPGSKEQFAQELGVRAQEARISAQQAFQAYIEGSDYYPDHQSKNFPRANAMSSDEDEAAAQASLAHRTLTGAPVSAPGSAPSMAFDSWELDQPKPVSGSIMYLNVNQEGNGNFTTIQEAVDFVPKGNSNRVVIRIYAGVYREKVVVPRNKPFITFHGEDQKRTIITWNATAATRMEPDDRFDPSHEFALFGTMQSASVSVFSDHFMARSITFENSAPAPNPGAENSQAVAFLIGGDAAAFYECSFLGAQDTLYDYKGRHYYYKCFIQGSIDFIFGNGRTLFQDCTLSIIAKKFGAIAAQQKQTPEEETGFVFIGCYVNGTGSVYLGRAWSPYAFIIFANSYFENVINPEGWSDFGDPKRRSTAYFGLYENSGPGAAPSRLVPWSKNLTVDEVEPYLGQNYVMQWLMDPGVDAAYPPVSAAAPWSGPRP</sequence>